<protein>
    <submittedName>
        <fullName evidence="6">BZIP transcriptional regulator</fullName>
    </submittedName>
</protein>
<sequence>MDSQTVMATLIDPQLQMMGPESTTASMQYPLPTTLDTWSSLFEPLDFAPPTQDMGMMEAGFQSDAASPMSPFRKSEHDFGSSMSPFEGTISLDESPGNTSISTGLSESGATRGTDQKTPKTATPKRSRRRHSEAEKKDLIKQRNRVAASKCRQKKKEKVDELKEIKSSLERRNSELQLEYQRLRQELGQVKSHLIRHTDCNDPNIDRWVENEAKCYVQKLVQTSEQRRLGSVCSMSSADGAVDGLHMRTHSLPSTGMS</sequence>
<dbReference type="OrthoDB" id="295274at2759"/>
<dbReference type="PROSITE" id="PS50217">
    <property type="entry name" value="BZIP"/>
    <property type="match status" value="1"/>
</dbReference>
<dbReference type="InterPro" id="IPR000837">
    <property type="entry name" value="AP-1"/>
</dbReference>
<organism evidence="6 7">
    <name type="scientific">Trichoderma parareesei</name>
    <name type="common">Filamentous fungus</name>
    <dbReference type="NCBI Taxonomy" id="858221"/>
    <lineage>
        <taxon>Eukaryota</taxon>
        <taxon>Fungi</taxon>
        <taxon>Dikarya</taxon>
        <taxon>Ascomycota</taxon>
        <taxon>Pezizomycotina</taxon>
        <taxon>Sordariomycetes</taxon>
        <taxon>Hypocreomycetidae</taxon>
        <taxon>Hypocreales</taxon>
        <taxon>Hypocreaceae</taxon>
        <taxon>Trichoderma</taxon>
    </lineage>
</organism>
<dbReference type="SMART" id="SM00338">
    <property type="entry name" value="BRLZ"/>
    <property type="match status" value="1"/>
</dbReference>
<dbReference type="EMBL" id="LFMI01000268">
    <property type="protein sequence ID" value="OTA02038.1"/>
    <property type="molecule type" value="Genomic_DNA"/>
</dbReference>
<keyword evidence="2" id="KW-0238">DNA-binding</keyword>
<evidence type="ECO:0000256" key="1">
    <source>
        <dbReference type="ARBA" id="ARBA00023015"/>
    </source>
</evidence>
<dbReference type="Proteomes" id="UP000219286">
    <property type="component" value="Unassembled WGS sequence"/>
</dbReference>
<proteinExistence type="predicted"/>
<feature type="compositionally biased region" description="Basic and acidic residues" evidence="4">
    <location>
        <begin position="132"/>
        <end position="141"/>
    </location>
</feature>
<name>A0A2H2Z6R7_TRIPA</name>
<evidence type="ECO:0000313" key="6">
    <source>
        <dbReference type="EMBL" id="OTA02038.1"/>
    </source>
</evidence>
<dbReference type="CDD" id="cd14687">
    <property type="entry name" value="bZIP_ATF2"/>
    <property type="match status" value="1"/>
</dbReference>
<feature type="region of interest" description="Disordered" evidence="4">
    <location>
        <begin position="63"/>
        <end position="154"/>
    </location>
</feature>
<keyword evidence="1" id="KW-0805">Transcription regulation</keyword>
<dbReference type="Gene3D" id="1.20.5.170">
    <property type="match status" value="1"/>
</dbReference>
<gene>
    <name evidence="6" type="ORF">A9Z42_0023520</name>
</gene>
<evidence type="ECO:0000256" key="3">
    <source>
        <dbReference type="ARBA" id="ARBA00023163"/>
    </source>
</evidence>
<evidence type="ECO:0000313" key="7">
    <source>
        <dbReference type="Proteomes" id="UP000219286"/>
    </source>
</evidence>
<dbReference type="GO" id="GO:0000978">
    <property type="term" value="F:RNA polymerase II cis-regulatory region sequence-specific DNA binding"/>
    <property type="evidence" value="ECO:0007669"/>
    <property type="project" value="TreeGrafter"/>
</dbReference>
<dbReference type="PANTHER" id="PTHR23351:SF24">
    <property type="entry name" value="ACTIVATING TRANSCRIPTION FACTOR 3-RELATED"/>
    <property type="match status" value="1"/>
</dbReference>
<feature type="compositionally biased region" description="Polar residues" evidence="4">
    <location>
        <begin position="96"/>
        <end position="113"/>
    </location>
</feature>
<reference evidence="6 7" key="1">
    <citation type="journal article" date="2015" name="Genome Announc.">
        <title>Genome sequence and annotation of Trichoderma parareesei, the ancestor of the cellulase producer Trichoderma reesei.</title>
        <authorList>
            <person name="Yang D."/>
            <person name="Pomraning K."/>
            <person name="Kopchinskiy A."/>
            <person name="Karimi Aghcheh R."/>
            <person name="Atanasova L."/>
            <person name="Chenthamara K."/>
            <person name="Baker S.E."/>
            <person name="Zhang R."/>
            <person name="Shen Q."/>
            <person name="Freitag M."/>
            <person name="Kubicek C.P."/>
            <person name="Druzhinina I.S."/>
        </authorList>
    </citation>
    <scope>NUCLEOTIDE SEQUENCE [LARGE SCALE GENOMIC DNA]</scope>
    <source>
        <strain evidence="6 7">CBS 125925</strain>
    </source>
</reference>
<evidence type="ECO:0000256" key="2">
    <source>
        <dbReference type="ARBA" id="ARBA00023125"/>
    </source>
</evidence>
<evidence type="ECO:0000259" key="5">
    <source>
        <dbReference type="PROSITE" id="PS50217"/>
    </source>
</evidence>
<dbReference type="GO" id="GO:0000981">
    <property type="term" value="F:DNA-binding transcription factor activity, RNA polymerase II-specific"/>
    <property type="evidence" value="ECO:0007669"/>
    <property type="project" value="TreeGrafter"/>
</dbReference>
<keyword evidence="7" id="KW-1185">Reference proteome</keyword>
<comment type="caution">
    <text evidence="6">The sequence shown here is derived from an EMBL/GenBank/DDBJ whole genome shotgun (WGS) entry which is preliminary data.</text>
</comment>
<dbReference type="PROSITE" id="PS00036">
    <property type="entry name" value="BZIP_BASIC"/>
    <property type="match status" value="1"/>
</dbReference>
<dbReference type="InterPro" id="IPR004827">
    <property type="entry name" value="bZIP"/>
</dbReference>
<accession>A0A2H2Z6R7</accession>
<dbReference type="SUPFAM" id="SSF57959">
    <property type="entry name" value="Leucine zipper domain"/>
    <property type="match status" value="1"/>
</dbReference>
<dbReference type="PANTHER" id="PTHR23351">
    <property type="entry name" value="FOS TRANSCRIPTION FACTOR-RELATED"/>
    <property type="match status" value="1"/>
</dbReference>
<dbReference type="AlphaFoldDB" id="A0A2H2Z6R7"/>
<dbReference type="GO" id="GO:0005634">
    <property type="term" value="C:nucleus"/>
    <property type="evidence" value="ECO:0007669"/>
    <property type="project" value="TreeGrafter"/>
</dbReference>
<evidence type="ECO:0000256" key="4">
    <source>
        <dbReference type="SAM" id="MobiDB-lite"/>
    </source>
</evidence>
<dbReference type="InterPro" id="IPR046347">
    <property type="entry name" value="bZIP_sf"/>
</dbReference>
<dbReference type="Pfam" id="PF07716">
    <property type="entry name" value="bZIP_2"/>
    <property type="match status" value="1"/>
</dbReference>
<keyword evidence="3" id="KW-0804">Transcription</keyword>
<feature type="domain" description="BZIP" evidence="5">
    <location>
        <begin position="134"/>
        <end position="197"/>
    </location>
</feature>